<dbReference type="GO" id="GO:0043565">
    <property type="term" value="F:sequence-specific DNA binding"/>
    <property type="evidence" value="ECO:0007669"/>
    <property type="project" value="InterPro"/>
</dbReference>
<comment type="subcellular location">
    <subcellularLocation>
        <location evidence="1">Nucleus</location>
    </subcellularLocation>
</comment>
<dbReference type="SUPFAM" id="SSF118290">
    <property type="entry name" value="WRKY DNA-binding domain"/>
    <property type="match status" value="1"/>
</dbReference>
<feature type="domain" description="WRKY" evidence="7">
    <location>
        <begin position="143"/>
        <end position="208"/>
    </location>
</feature>
<evidence type="ECO:0000256" key="3">
    <source>
        <dbReference type="ARBA" id="ARBA00023125"/>
    </source>
</evidence>
<dbReference type="PROSITE" id="PS50811">
    <property type="entry name" value="WRKY"/>
    <property type="match status" value="1"/>
</dbReference>
<keyword evidence="2" id="KW-0805">Transcription regulation</keyword>
<feature type="compositionally biased region" description="Polar residues" evidence="6">
    <location>
        <begin position="80"/>
        <end position="90"/>
    </location>
</feature>
<organism evidence="8 9">
    <name type="scientific">Tripterygium wilfordii</name>
    <name type="common">Thunder God vine</name>
    <dbReference type="NCBI Taxonomy" id="458696"/>
    <lineage>
        <taxon>Eukaryota</taxon>
        <taxon>Viridiplantae</taxon>
        <taxon>Streptophyta</taxon>
        <taxon>Embryophyta</taxon>
        <taxon>Tracheophyta</taxon>
        <taxon>Spermatophyta</taxon>
        <taxon>Magnoliopsida</taxon>
        <taxon>eudicotyledons</taxon>
        <taxon>Gunneridae</taxon>
        <taxon>Pentapetalae</taxon>
        <taxon>rosids</taxon>
        <taxon>fabids</taxon>
        <taxon>Celastrales</taxon>
        <taxon>Celastraceae</taxon>
        <taxon>Tripterygium</taxon>
    </lineage>
</organism>
<accession>A0A7J7E2K1</accession>
<dbReference type="SMART" id="SM00774">
    <property type="entry name" value="WRKY"/>
    <property type="match status" value="1"/>
</dbReference>
<dbReference type="InterPro" id="IPR044810">
    <property type="entry name" value="WRKY_plant"/>
</dbReference>
<dbReference type="InterPro" id="IPR003657">
    <property type="entry name" value="WRKY_dom"/>
</dbReference>
<keyword evidence="3" id="KW-0238">DNA-binding</keyword>
<dbReference type="Gene3D" id="2.20.25.80">
    <property type="entry name" value="WRKY domain"/>
    <property type="match status" value="1"/>
</dbReference>
<comment type="caution">
    <text evidence="8">The sequence shown here is derived from an EMBL/GenBank/DDBJ whole genome shotgun (WGS) entry which is preliminary data.</text>
</comment>
<name>A0A7J7E2K1_TRIWF</name>
<dbReference type="Proteomes" id="UP000593562">
    <property type="component" value="Unassembled WGS sequence"/>
</dbReference>
<evidence type="ECO:0000313" key="9">
    <source>
        <dbReference type="Proteomes" id="UP000593562"/>
    </source>
</evidence>
<dbReference type="EMBL" id="JAAARO010000001">
    <property type="protein sequence ID" value="KAF5752763.1"/>
    <property type="molecule type" value="Genomic_DNA"/>
</dbReference>
<proteinExistence type="predicted"/>
<dbReference type="InterPro" id="IPR036576">
    <property type="entry name" value="WRKY_dom_sf"/>
</dbReference>
<feature type="region of interest" description="Disordered" evidence="6">
    <location>
        <begin position="1"/>
        <end position="34"/>
    </location>
</feature>
<evidence type="ECO:0000313" key="8">
    <source>
        <dbReference type="EMBL" id="KAF5752763.1"/>
    </source>
</evidence>
<feature type="region of interest" description="Disordered" evidence="6">
    <location>
        <begin position="47"/>
        <end position="135"/>
    </location>
</feature>
<dbReference type="InParanoid" id="A0A7J7E2K1"/>
<evidence type="ECO:0000256" key="5">
    <source>
        <dbReference type="ARBA" id="ARBA00023242"/>
    </source>
</evidence>
<dbReference type="GO" id="GO:0003700">
    <property type="term" value="F:DNA-binding transcription factor activity"/>
    <property type="evidence" value="ECO:0007669"/>
    <property type="project" value="InterPro"/>
</dbReference>
<feature type="compositionally biased region" description="Basic and acidic residues" evidence="6">
    <location>
        <begin position="96"/>
        <end position="106"/>
    </location>
</feature>
<reference evidence="8 9" key="1">
    <citation type="journal article" date="2020" name="Nat. Commun.">
        <title>Genome of Tripterygium wilfordii and identification of cytochrome P450 involved in triptolide biosynthesis.</title>
        <authorList>
            <person name="Tu L."/>
            <person name="Su P."/>
            <person name="Zhang Z."/>
            <person name="Gao L."/>
            <person name="Wang J."/>
            <person name="Hu T."/>
            <person name="Zhou J."/>
            <person name="Zhang Y."/>
            <person name="Zhao Y."/>
            <person name="Liu Y."/>
            <person name="Song Y."/>
            <person name="Tong Y."/>
            <person name="Lu Y."/>
            <person name="Yang J."/>
            <person name="Xu C."/>
            <person name="Jia M."/>
            <person name="Peters R.J."/>
            <person name="Huang L."/>
            <person name="Gao W."/>
        </authorList>
    </citation>
    <scope>NUCLEOTIDE SEQUENCE [LARGE SCALE GENOMIC DNA]</scope>
    <source>
        <strain evidence="9">cv. XIE 37</strain>
        <tissue evidence="8">Leaf</tissue>
    </source>
</reference>
<gene>
    <name evidence="8" type="ORF">HS088_TW01G00681</name>
</gene>
<evidence type="ECO:0000256" key="6">
    <source>
        <dbReference type="SAM" id="MobiDB-lite"/>
    </source>
</evidence>
<protein>
    <submittedName>
        <fullName evidence="8">WRKY transcription factor 71</fullName>
    </submittedName>
</protein>
<keyword evidence="9" id="KW-1185">Reference proteome</keyword>
<dbReference type="AlphaFoldDB" id="A0A7J7E2K1"/>
<keyword evidence="5" id="KW-0539">Nucleus</keyword>
<dbReference type="GO" id="GO:0005634">
    <property type="term" value="C:nucleus"/>
    <property type="evidence" value="ECO:0007669"/>
    <property type="project" value="UniProtKB-SubCell"/>
</dbReference>
<dbReference type="Pfam" id="PF03106">
    <property type="entry name" value="WRKY"/>
    <property type="match status" value="1"/>
</dbReference>
<feature type="compositionally biased region" description="Low complexity" evidence="6">
    <location>
        <begin position="52"/>
        <end position="62"/>
    </location>
</feature>
<dbReference type="FunFam" id="2.20.25.80:FF:000003">
    <property type="entry name" value="WRKY transcription factor 57"/>
    <property type="match status" value="1"/>
</dbReference>
<evidence type="ECO:0000256" key="1">
    <source>
        <dbReference type="ARBA" id="ARBA00004123"/>
    </source>
</evidence>
<dbReference type="PANTHER" id="PTHR31221">
    <property type="entry name" value="WRKY TRANSCRIPTION FACTOR PROTEIN 1-RELATED"/>
    <property type="match status" value="1"/>
</dbReference>
<evidence type="ECO:0000256" key="4">
    <source>
        <dbReference type="ARBA" id="ARBA00023163"/>
    </source>
</evidence>
<evidence type="ECO:0000256" key="2">
    <source>
        <dbReference type="ARBA" id="ARBA00023015"/>
    </source>
</evidence>
<evidence type="ECO:0000259" key="7">
    <source>
        <dbReference type="PROSITE" id="PS50811"/>
    </source>
</evidence>
<keyword evidence="4" id="KW-0804">Transcription</keyword>
<dbReference type="PANTHER" id="PTHR31221:SF320">
    <property type="entry name" value="WRKY TRANSCRIPTION FACTOR 20"/>
    <property type="match status" value="1"/>
</dbReference>
<sequence>MYTSSKPLGLSSSSSTYGAPQGFGSSSSPTSFSECLHGSMDYNSLAKAFGLSPSSSSEVFSSTTEGDQTKPIIEIENIPATPNSSASFSSCEAGGDDEKKDQKQQPESENLDGEECSKKVNNKGKKKGEKKEREPRFAFMTKSEVDHLEDGYRWRKYGQKAVKNSPYPRSYYRCTTQKCKVLKRVERSFEDPSTVITTYEGQHNHPVPTTLRGNAAAMFAPSILTPSPIFGGPSNYPHHHQEFLFQFPSMSNQGGGGRGATNSAYHHQQNVNNPLQQYHPHQVASSHDYGLLQDMFPSMFPKQEP</sequence>
<feature type="compositionally biased region" description="Low complexity" evidence="6">
    <location>
        <begin position="1"/>
        <end position="33"/>
    </location>
</feature>